<proteinExistence type="predicted"/>
<sequence>MGFFLDRDGTIGGNGGGVHPFFFTLYDFSGKAILLVPKWAYL</sequence>
<keyword evidence="2" id="KW-1185">Reference proteome</keyword>
<protein>
    <submittedName>
        <fullName evidence="1">Uncharacterized protein</fullName>
    </submittedName>
</protein>
<dbReference type="AlphaFoldDB" id="A0A1G9Z3S7"/>
<dbReference type="EMBL" id="FNIG01000003">
    <property type="protein sequence ID" value="SDN15959.1"/>
    <property type="molecule type" value="Genomic_DNA"/>
</dbReference>
<reference evidence="1 2" key="1">
    <citation type="submission" date="2016-10" db="EMBL/GenBank/DDBJ databases">
        <authorList>
            <person name="de Groot N.N."/>
        </authorList>
    </citation>
    <scope>NUCLEOTIDE SEQUENCE [LARGE SCALE GENOMIC DNA]</scope>
    <source>
        <strain evidence="1 2">CGMCC 1.3442</strain>
    </source>
</reference>
<dbReference type="Proteomes" id="UP000199334">
    <property type="component" value="Unassembled WGS sequence"/>
</dbReference>
<accession>A0A1G9Z3S7</accession>
<organism evidence="1 2">
    <name type="scientific">Tenuibacillus multivorans</name>
    <dbReference type="NCBI Taxonomy" id="237069"/>
    <lineage>
        <taxon>Bacteria</taxon>
        <taxon>Bacillati</taxon>
        <taxon>Bacillota</taxon>
        <taxon>Bacilli</taxon>
        <taxon>Bacillales</taxon>
        <taxon>Bacillaceae</taxon>
        <taxon>Tenuibacillus</taxon>
    </lineage>
</organism>
<dbReference type="STRING" id="237069.SAMN05216498_1517"/>
<evidence type="ECO:0000313" key="2">
    <source>
        <dbReference type="Proteomes" id="UP000199334"/>
    </source>
</evidence>
<name>A0A1G9Z3S7_9BACI</name>
<gene>
    <name evidence="1" type="ORF">SAMN05216498_1517</name>
</gene>
<evidence type="ECO:0000313" key="1">
    <source>
        <dbReference type="EMBL" id="SDN15959.1"/>
    </source>
</evidence>